<comment type="catalytic activity">
    <reaction evidence="6 7">
        <text>L-glutamyl-tRNA(Gln) + L-glutamine + ATP + H2O = L-glutaminyl-tRNA(Gln) + L-glutamate + ADP + phosphate + H(+)</text>
        <dbReference type="Rhea" id="RHEA:17521"/>
        <dbReference type="Rhea" id="RHEA-COMP:9681"/>
        <dbReference type="Rhea" id="RHEA-COMP:9684"/>
        <dbReference type="ChEBI" id="CHEBI:15377"/>
        <dbReference type="ChEBI" id="CHEBI:15378"/>
        <dbReference type="ChEBI" id="CHEBI:29985"/>
        <dbReference type="ChEBI" id="CHEBI:30616"/>
        <dbReference type="ChEBI" id="CHEBI:43474"/>
        <dbReference type="ChEBI" id="CHEBI:58359"/>
        <dbReference type="ChEBI" id="CHEBI:78520"/>
        <dbReference type="ChEBI" id="CHEBI:78521"/>
        <dbReference type="ChEBI" id="CHEBI:456216"/>
        <dbReference type="EC" id="6.3.5.7"/>
    </reaction>
</comment>
<evidence type="ECO:0000256" key="6">
    <source>
        <dbReference type="ARBA" id="ARBA00047407"/>
    </source>
</evidence>
<dbReference type="HAMAP" id="MF_00120">
    <property type="entry name" value="GatA"/>
    <property type="match status" value="1"/>
</dbReference>
<keyword evidence="2 7" id="KW-0436">Ligase</keyword>
<dbReference type="Proteomes" id="UP000630660">
    <property type="component" value="Unassembled WGS sequence"/>
</dbReference>
<name>A0A9D5K8Y2_UNCW3</name>
<dbReference type="InterPro" id="IPR023631">
    <property type="entry name" value="Amidase_dom"/>
</dbReference>
<feature type="domain" description="Amidase" evidence="8">
    <location>
        <begin position="24"/>
        <end position="461"/>
    </location>
</feature>
<evidence type="ECO:0000256" key="7">
    <source>
        <dbReference type="HAMAP-Rule" id="MF_00120"/>
    </source>
</evidence>
<evidence type="ECO:0000256" key="5">
    <source>
        <dbReference type="ARBA" id="ARBA00022917"/>
    </source>
</evidence>
<feature type="active site" description="Acyl-ester intermediate" evidence="7">
    <location>
        <position position="177"/>
    </location>
</feature>
<evidence type="ECO:0000313" key="10">
    <source>
        <dbReference type="Proteomes" id="UP000630660"/>
    </source>
</evidence>
<evidence type="ECO:0000256" key="2">
    <source>
        <dbReference type="ARBA" id="ARBA00022598"/>
    </source>
</evidence>
<dbReference type="GO" id="GO:0005524">
    <property type="term" value="F:ATP binding"/>
    <property type="evidence" value="ECO:0007669"/>
    <property type="project" value="UniProtKB-KW"/>
</dbReference>
<dbReference type="PROSITE" id="PS00571">
    <property type="entry name" value="AMIDASES"/>
    <property type="match status" value="1"/>
</dbReference>
<dbReference type="PANTHER" id="PTHR11895:SF151">
    <property type="entry name" value="GLUTAMYL-TRNA(GLN) AMIDOTRANSFERASE SUBUNIT A"/>
    <property type="match status" value="1"/>
</dbReference>
<keyword evidence="5 7" id="KW-0648">Protein biosynthesis</keyword>
<feature type="active site" description="Charge relay system" evidence="7">
    <location>
        <position position="78"/>
    </location>
</feature>
<accession>A0A9D5K8Y2</accession>
<comment type="function">
    <text evidence="7">Allows the formation of correctly charged Gln-tRNA(Gln) through the transamidation of misacylated Glu-tRNA(Gln) in organisms which lack glutaminyl-tRNA synthetase. The reaction takes place in the presence of glutamine and ATP through an activated gamma-phospho-Glu-tRNA(Gln).</text>
</comment>
<evidence type="ECO:0000256" key="4">
    <source>
        <dbReference type="ARBA" id="ARBA00022840"/>
    </source>
</evidence>
<dbReference type="InterPro" id="IPR000120">
    <property type="entry name" value="Amidase"/>
</dbReference>
<comment type="subunit">
    <text evidence="7">Heterotrimer of A, B and C subunits.</text>
</comment>
<evidence type="ECO:0000256" key="1">
    <source>
        <dbReference type="ARBA" id="ARBA00008069"/>
    </source>
</evidence>
<protein>
    <recommendedName>
        <fullName evidence="7">Glutamyl-tRNA(Gln) amidotransferase subunit A</fullName>
        <shortName evidence="7">Glu-ADT subunit A</shortName>
        <ecNumber evidence="7">6.3.5.7</ecNumber>
    </recommendedName>
</protein>
<dbReference type="InterPro" id="IPR020556">
    <property type="entry name" value="Amidase_CS"/>
</dbReference>
<dbReference type="Pfam" id="PF01425">
    <property type="entry name" value="Amidase"/>
    <property type="match status" value="1"/>
</dbReference>
<proteinExistence type="inferred from homology"/>
<dbReference type="GO" id="GO:0050567">
    <property type="term" value="F:glutaminyl-tRNA synthase (glutamine-hydrolyzing) activity"/>
    <property type="evidence" value="ECO:0007669"/>
    <property type="project" value="UniProtKB-UniRule"/>
</dbReference>
<dbReference type="PANTHER" id="PTHR11895">
    <property type="entry name" value="TRANSAMIDASE"/>
    <property type="match status" value="1"/>
</dbReference>
<feature type="active site" description="Charge relay system" evidence="7">
    <location>
        <position position="153"/>
    </location>
</feature>
<dbReference type="EMBL" id="WJKJ01000159">
    <property type="protein sequence ID" value="MBD3364537.1"/>
    <property type="molecule type" value="Genomic_DNA"/>
</dbReference>
<dbReference type="InterPro" id="IPR036928">
    <property type="entry name" value="AS_sf"/>
</dbReference>
<gene>
    <name evidence="7 9" type="primary">gatA</name>
    <name evidence="9" type="ORF">GF359_04920</name>
</gene>
<comment type="similarity">
    <text evidence="1 7">Belongs to the amidase family. GatA subfamily.</text>
</comment>
<dbReference type="NCBIfam" id="TIGR00132">
    <property type="entry name" value="gatA"/>
    <property type="match status" value="1"/>
</dbReference>
<evidence type="ECO:0000256" key="3">
    <source>
        <dbReference type="ARBA" id="ARBA00022741"/>
    </source>
</evidence>
<comment type="caution">
    <text evidence="9">The sequence shown here is derived from an EMBL/GenBank/DDBJ whole genome shotgun (WGS) entry which is preliminary data.</text>
</comment>
<reference evidence="9" key="1">
    <citation type="submission" date="2019-11" db="EMBL/GenBank/DDBJ databases">
        <title>Microbial mats filling the niche in hypersaline microbial mats.</title>
        <authorList>
            <person name="Wong H.L."/>
            <person name="Macleod F.I."/>
            <person name="White R.A. III"/>
            <person name="Burns B.P."/>
        </authorList>
    </citation>
    <scope>NUCLEOTIDE SEQUENCE</scope>
    <source>
        <strain evidence="9">Bin_327</strain>
    </source>
</reference>
<sequence>MKELPAIADLSFGLLRGSIKAQDVVADIRDNIEKREVNINAYINHYIDQAETQARRADESGYPEDETADLKGIPVAVKDNICVKGWPCTCASNILNGFIPPYEATAVKRLREKGVILLGKTNLDEFAMGASNETSAYGPVRNPLDPGRVPGGSSGGSAAAVAYGGAVAALGSDTGGSIRQPASFCGLVGLRPSYGRVSRWGLVAFSSSLDQIGPITKTVEDAALLYSIIAGPDENDSTTCPQPPDEIRLTGRIPEGIKVGMITECFEEIKDSRIAEAVRSPFIKAGIDIQEISIPLVRLSVAGYYLLVVSEASSNLARYDGIRYGKRISKLGLTETYFATRSQGFGDEVTRRILLGTFGLSAGYIDAYYNTALSYRAELAKQFKKAFDEVDFLLTPTTPTVAFKLGEKIQDPLDMYLSDIFTASSALAALPSISIPAPDKVDGLPVGIQLIAPRWKDSELLEFAHAVEKI</sequence>
<dbReference type="SUPFAM" id="SSF75304">
    <property type="entry name" value="Amidase signature (AS) enzymes"/>
    <property type="match status" value="1"/>
</dbReference>
<keyword evidence="4 7" id="KW-0067">ATP-binding</keyword>
<organism evidence="9 10">
    <name type="scientific">candidate division WOR-3 bacterium</name>
    <dbReference type="NCBI Taxonomy" id="2052148"/>
    <lineage>
        <taxon>Bacteria</taxon>
        <taxon>Bacteria division WOR-3</taxon>
    </lineage>
</organism>
<dbReference type="GO" id="GO:0030956">
    <property type="term" value="C:glutamyl-tRNA(Gln) amidotransferase complex"/>
    <property type="evidence" value="ECO:0007669"/>
    <property type="project" value="InterPro"/>
</dbReference>
<dbReference type="InterPro" id="IPR004412">
    <property type="entry name" value="GatA"/>
</dbReference>
<evidence type="ECO:0000313" key="9">
    <source>
        <dbReference type="EMBL" id="MBD3364537.1"/>
    </source>
</evidence>
<dbReference type="GO" id="GO:0006412">
    <property type="term" value="P:translation"/>
    <property type="evidence" value="ECO:0007669"/>
    <property type="project" value="UniProtKB-UniRule"/>
</dbReference>
<dbReference type="Gene3D" id="3.90.1300.10">
    <property type="entry name" value="Amidase signature (AS) domain"/>
    <property type="match status" value="1"/>
</dbReference>
<dbReference type="EC" id="6.3.5.7" evidence="7"/>
<evidence type="ECO:0000259" key="8">
    <source>
        <dbReference type="Pfam" id="PF01425"/>
    </source>
</evidence>
<dbReference type="AlphaFoldDB" id="A0A9D5K8Y2"/>
<keyword evidence="3 7" id="KW-0547">Nucleotide-binding</keyword>